<dbReference type="PANTHER" id="PTHR12821">
    <property type="entry name" value="BYSTIN"/>
    <property type="match status" value="1"/>
</dbReference>
<sequence>MDKVATVGMRNSSGDVVDLYIPRKCCATSRLIGPKDHASVQIRVAKVDAEGKMTGEHETFALSGFVRSQGTADRHFTPSLLGTMGKRRRYEDKLEDTISKLDENLSKESKKSTGKSSETSNFNKFLETLQFGTIKAPDDLGTKEHAEKAEKKVSKAPSIPSKKPYCSKEPPINVKLIKPEVREGFKDAGESLSKWRSGKLPKLLSNLPKLRQWYTYLYLTNPDGWTPQATDKITCLMKSSLGDKDMSIFLEFIILPKVRLDIRQTNKIGFHLFSALKNACYRPPAFIEGILLPLITDPESTLREASLIISVLHHRSMPSSYASAVLEILSHRPYTGSLCRAMLLILEKRHALAYPAIDSLVDWFEGTSIVAVQRDKGTSDIDDEDVDEGEKKLIQEVEPERGVLAVSGDMHSLVRLPHLWYKTLLVFVQHYKHQLTYPQHVRVLKVANTHKRGAMTGEIIRELKHARVRGEKETKKEEDEEDLLI</sequence>
<gene>
    <name evidence="6" type="ORF">ADUPG1_007824</name>
</gene>
<dbReference type="PANTHER" id="PTHR12821:SF0">
    <property type="entry name" value="BYSTIN"/>
    <property type="match status" value="1"/>
</dbReference>
<dbReference type="Gene3D" id="1.25.40.480">
    <property type="match status" value="1"/>
</dbReference>
<evidence type="ECO:0000256" key="5">
    <source>
        <dbReference type="SAM" id="MobiDB-lite"/>
    </source>
</evidence>
<dbReference type="Pfam" id="PF05291">
    <property type="entry name" value="Bystin"/>
    <property type="match status" value="1"/>
</dbReference>
<keyword evidence="7" id="KW-1185">Reference proteome</keyword>
<organism evidence="6 7">
    <name type="scientific">Aduncisulcus paluster</name>
    <dbReference type="NCBI Taxonomy" id="2918883"/>
    <lineage>
        <taxon>Eukaryota</taxon>
        <taxon>Metamonada</taxon>
        <taxon>Carpediemonas-like organisms</taxon>
        <taxon>Aduncisulcus</taxon>
    </lineage>
</organism>
<evidence type="ECO:0000313" key="6">
    <source>
        <dbReference type="EMBL" id="GKT34476.1"/>
    </source>
</evidence>
<reference evidence="6" key="1">
    <citation type="submission" date="2022-03" db="EMBL/GenBank/DDBJ databases">
        <title>Draft genome sequence of Aduncisulcus paluster, a free-living microaerophilic Fornicata.</title>
        <authorList>
            <person name="Yuyama I."/>
            <person name="Kume K."/>
            <person name="Tamura T."/>
            <person name="Inagaki Y."/>
            <person name="Hashimoto T."/>
        </authorList>
    </citation>
    <scope>NUCLEOTIDE SEQUENCE</scope>
    <source>
        <strain evidence="6">NY0171</strain>
    </source>
</reference>
<dbReference type="InterPro" id="IPR038579">
    <property type="entry name" value="Ribosomal_eS21_sf"/>
</dbReference>
<dbReference type="Gene3D" id="3.30.1230.20">
    <property type="match status" value="1"/>
</dbReference>
<dbReference type="InterPro" id="IPR007955">
    <property type="entry name" value="Bystin"/>
</dbReference>
<comment type="similarity">
    <text evidence="2">Belongs to the eukaryotic ribosomal protein eS21 family.</text>
</comment>
<evidence type="ECO:0000256" key="1">
    <source>
        <dbReference type="ARBA" id="ARBA00007114"/>
    </source>
</evidence>
<keyword evidence="3" id="KW-0689">Ribosomal protein</keyword>
<name>A0ABQ5KR44_9EUKA</name>
<keyword evidence="4" id="KW-0687">Ribonucleoprotein</keyword>
<dbReference type="Proteomes" id="UP001057375">
    <property type="component" value="Unassembled WGS sequence"/>
</dbReference>
<dbReference type="EMBL" id="BQXS01010818">
    <property type="protein sequence ID" value="GKT34476.1"/>
    <property type="molecule type" value="Genomic_DNA"/>
</dbReference>
<comment type="similarity">
    <text evidence="1">Belongs to the bystin family.</text>
</comment>
<feature type="compositionally biased region" description="Basic and acidic residues" evidence="5">
    <location>
        <begin position="138"/>
        <end position="153"/>
    </location>
</feature>
<evidence type="ECO:0000256" key="4">
    <source>
        <dbReference type="ARBA" id="ARBA00023274"/>
    </source>
</evidence>
<evidence type="ECO:0000256" key="3">
    <source>
        <dbReference type="ARBA" id="ARBA00022980"/>
    </source>
</evidence>
<protein>
    <submittedName>
        <fullName evidence="6">Multi-domain containing protein</fullName>
    </submittedName>
</protein>
<evidence type="ECO:0000313" key="7">
    <source>
        <dbReference type="Proteomes" id="UP001057375"/>
    </source>
</evidence>
<dbReference type="InterPro" id="IPR001931">
    <property type="entry name" value="Ribosomal_eS21"/>
</dbReference>
<accession>A0ABQ5KR44</accession>
<evidence type="ECO:0000256" key="2">
    <source>
        <dbReference type="ARBA" id="ARBA00010228"/>
    </source>
</evidence>
<feature type="region of interest" description="Disordered" evidence="5">
    <location>
        <begin position="138"/>
        <end position="164"/>
    </location>
</feature>
<dbReference type="Pfam" id="PF01249">
    <property type="entry name" value="Ribosomal_S21e"/>
    <property type="match status" value="1"/>
</dbReference>
<comment type="caution">
    <text evidence="6">The sequence shown here is derived from an EMBL/GenBank/DDBJ whole genome shotgun (WGS) entry which is preliminary data.</text>
</comment>
<proteinExistence type="inferred from homology"/>